<name>A0A087UXU4_STEMI</name>
<accession>A0A087UXU4</accession>
<reference evidence="2 3" key="1">
    <citation type="submission" date="2013-11" db="EMBL/GenBank/DDBJ databases">
        <title>Genome sequencing of Stegodyphus mimosarum.</title>
        <authorList>
            <person name="Bechsgaard J."/>
        </authorList>
    </citation>
    <scope>NUCLEOTIDE SEQUENCE [LARGE SCALE GENOMIC DNA]</scope>
</reference>
<feature type="non-terminal residue" evidence="2">
    <location>
        <position position="182"/>
    </location>
</feature>
<feature type="chain" id="PRO_5001830977" description="Clip domain-containing protein" evidence="1">
    <location>
        <begin position="21"/>
        <end position="182"/>
    </location>
</feature>
<dbReference type="EMBL" id="KK122189">
    <property type="protein sequence ID" value="KFM82183.1"/>
    <property type="molecule type" value="Genomic_DNA"/>
</dbReference>
<sequence>MILFPLLLAVFFVGLPWAAGVRFPTLRKVSCPSDDGRINDCIVITSCPFALTSIAKGKYPKVCGWVTEVPLVCCPRDTSTEAPPHLDDKKKVNRLSPKGCGIRILPRLDEDGTVAYPPLNTNDTLPTGIEPRILERFVQNSTLPFEIDTLPRRSDADHPPVLFAVGGGSATVKWPWMLSGNF</sequence>
<evidence type="ECO:0008006" key="4">
    <source>
        <dbReference type="Google" id="ProtNLM"/>
    </source>
</evidence>
<protein>
    <recommendedName>
        <fullName evidence="4">Clip domain-containing protein</fullName>
    </recommendedName>
</protein>
<keyword evidence="3" id="KW-1185">Reference proteome</keyword>
<evidence type="ECO:0000313" key="3">
    <source>
        <dbReference type="Proteomes" id="UP000054359"/>
    </source>
</evidence>
<dbReference type="OrthoDB" id="6436894at2759"/>
<evidence type="ECO:0000256" key="1">
    <source>
        <dbReference type="SAM" id="SignalP"/>
    </source>
</evidence>
<feature type="signal peptide" evidence="1">
    <location>
        <begin position="1"/>
        <end position="20"/>
    </location>
</feature>
<dbReference type="Proteomes" id="UP000054359">
    <property type="component" value="Unassembled WGS sequence"/>
</dbReference>
<proteinExistence type="predicted"/>
<evidence type="ECO:0000313" key="2">
    <source>
        <dbReference type="EMBL" id="KFM82183.1"/>
    </source>
</evidence>
<organism evidence="2 3">
    <name type="scientific">Stegodyphus mimosarum</name>
    <name type="common">African social velvet spider</name>
    <dbReference type="NCBI Taxonomy" id="407821"/>
    <lineage>
        <taxon>Eukaryota</taxon>
        <taxon>Metazoa</taxon>
        <taxon>Ecdysozoa</taxon>
        <taxon>Arthropoda</taxon>
        <taxon>Chelicerata</taxon>
        <taxon>Arachnida</taxon>
        <taxon>Araneae</taxon>
        <taxon>Araneomorphae</taxon>
        <taxon>Entelegynae</taxon>
        <taxon>Eresoidea</taxon>
        <taxon>Eresidae</taxon>
        <taxon>Stegodyphus</taxon>
    </lineage>
</organism>
<dbReference type="AlphaFoldDB" id="A0A087UXU4"/>
<keyword evidence="1" id="KW-0732">Signal</keyword>
<gene>
    <name evidence="2" type="ORF">X975_05920</name>
</gene>